<name>A0A6J5R7I1_9CAUD</name>
<gene>
    <name evidence="1" type="ORF">UFOVP1244_99</name>
</gene>
<proteinExistence type="predicted"/>
<evidence type="ECO:0000313" key="1">
    <source>
        <dbReference type="EMBL" id="CAB4192829.1"/>
    </source>
</evidence>
<dbReference type="EMBL" id="LR797181">
    <property type="protein sequence ID" value="CAB4192829.1"/>
    <property type="molecule type" value="Genomic_DNA"/>
</dbReference>
<sequence length="157" mass="17432">MTETKLYGVSTGDGNNGVSHMFPDYYVRTDDPWLLARAAAYGCWKQGDWGWLSSSMEVDGEAEYTISAFTLDEPDTEHDDEADYSDTPAPFILEVFPVKEEECEDCGLGRRQLAEVCPTCDGTGKVLDNRIDRPVYDSIEEALSAAEIEQARKDEGA</sequence>
<reference evidence="1" key="1">
    <citation type="submission" date="2020-05" db="EMBL/GenBank/DDBJ databases">
        <authorList>
            <person name="Chiriac C."/>
            <person name="Salcher M."/>
            <person name="Ghai R."/>
            <person name="Kavagutti S V."/>
        </authorList>
    </citation>
    <scope>NUCLEOTIDE SEQUENCE</scope>
</reference>
<organism evidence="1">
    <name type="scientific">uncultured Caudovirales phage</name>
    <dbReference type="NCBI Taxonomy" id="2100421"/>
    <lineage>
        <taxon>Viruses</taxon>
        <taxon>Duplodnaviria</taxon>
        <taxon>Heunggongvirae</taxon>
        <taxon>Uroviricota</taxon>
        <taxon>Caudoviricetes</taxon>
        <taxon>Peduoviridae</taxon>
        <taxon>Maltschvirus</taxon>
        <taxon>Maltschvirus maltsch</taxon>
    </lineage>
</organism>
<accession>A0A6J5R7I1</accession>
<protein>
    <submittedName>
        <fullName evidence="1">Uncharacterized protein</fullName>
    </submittedName>
</protein>